<evidence type="ECO:0000313" key="5">
    <source>
        <dbReference type="EMBL" id="EQD39586.1"/>
    </source>
</evidence>
<dbReference type="EMBL" id="AUZY01010167">
    <property type="protein sequence ID" value="EQD39586.1"/>
    <property type="molecule type" value="Genomic_DNA"/>
</dbReference>
<dbReference type="PROSITE" id="PS51186">
    <property type="entry name" value="GNAT"/>
    <property type="match status" value="1"/>
</dbReference>
<accession>T0YVK5</accession>
<sequence length="157" mass="17771">METARPWIVTGKRVSLEILLESGAPFLFGVINDPEVHRYLSNPGRMMYEHEELDWVRSLGQKEVDSRHFAIMENSSQKIAGVIGVREINFSNGSGVLGYFLAKEFWGKGYATEAVALVSEFYFWTLNMRKLTSAVFEPNTPSMKALIKNGFKECGRV</sequence>
<gene>
    <name evidence="5" type="ORF">B1B_15291</name>
</gene>
<comment type="similarity">
    <text evidence="3">Belongs to the acetyltransferase family. RimJ subfamily.</text>
</comment>
<evidence type="ECO:0000256" key="3">
    <source>
        <dbReference type="ARBA" id="ARBA00038502"/>
    </source>
</evidence>
<dbReference type="Gene3D" id="3.40.630.30">
    <property type="match status" value="1"/>
</dbReference>
<keyword evidence="2" id="KW-0012">Acyltransferase</keyword>
<reference evidence="5" key="1">
    <citation type="submission" date="2013-08" db="EMBL/GenBank/DDBJ databases">
        <authorList>
            <person name="Mendez C."/>
            <person name="Richter M."/>
            <person name="Ferrer M."/>
            <person name="Sanchez J."/>
        </authorList>
    </citation>
    <scope>NUCLEOTIDE SEQUENCE</scope>
</reference>
<dbReference type="InterPro" id="IPR051531">
    <property type="entry name" value="N-acetyltransferase"/>
</dbReference>
<proteinExistence type="inferred from homology"/>
<reference evidence="5" key="2">
    <citation type="journal article" date="2014" name="ISME J.">
        <title>Microbial stratification in low pH oxic and suboxic macroscopic growths along an acid mine drainage.</title>
        <authorList>
            <person name="Mendez-Garcia C."/>
            <person name="Mesa V."/>
            <person name="Sprenger R.R."/>
            <person name="Richter M."/>
            <person name="Diez M.S."/>
            <person name="Solano J."/>
            <person name="Bargiela R."/>
            <person name="Golyshina O.V."/>
            <person name="Manteca A."/>
            <person name="Ramos J.L."/>
            <person name="Gallego J.R."/>
            <person name="Llorente I."/>
            <person name="Martins Dos Santos V.A."/>
            <person name="Jensen O.N."/>
            <person name="Pelaez A.I."/>
            <person name="Sanchez J."/>
            <person name="Ferrer M."/>
        </authorList>
    </citation>
    <scope>NUCLEOTIDE SEQUENCE</scope>
</reference>
<dbReference type="PANTHER" id="PTHR43792">
    <property type="entry name" value="GNAT FAMILY, PUTATIVE (AFU_ORTHOLOGUE AFUA_3G00765)-RELATED-RELATED"/>
    <property type="match status" value="1"/>
</dbReference>
<dbReference type="InterPro" id="IPR016181">
    <property type="entry name" value="Acyl_CoA_acyltransferase"/>
</dbReference>
<keyword evidence="1 5" id="KW-0808">Transferase</keyword>
<protein>
    <submittedName>
        <fullName evidence="5">GNAT family N-acetyltransferase</fullName>
    </submittedName>
</protein>
<evidence type="ECO:0000259" key="4">
    <source>
        <dbReference type="PROSITE" id="PS51186"/>
    </source>
</evidence>
<dbReference type="Pfam" id="PF13302">
    <property type="entry name" value="Acetyltransf_3"/>
    <property type="match status" value="1"/>
</dbReference>
<evidence type="ECO:0000256" key="1">
    <source>
        <dbReference type="ARBA" id="ARBA00022679"/>
    </source>
</evidence>
<name>T0YVK5_9ZZZZ</name>
<dbReference type="PANTHER" id="PTHR43792:SF8">
    <property type="entry name" value="[RIBOSOMAL PROTEIN US5]-ALANINE N-ACETYLTRANSFERASE"/>
    <property type="match status" value="1"/>
</dbReference>
<feature type="domain" description="N-acetyltransferase" evidence="4">
    <location>
        <begin position="14"/>
        <end position="157"/>
    </location>
</feature>
<dbReference type="GO" id="GO:0016747">
    <property type="term" value="F:acyltransferase activity, transferring groups other than amino-acyl groups"/>
    <property type="evidence" value="ECO:0007669"/>
    <property type="project" value="InterPro"/>
</dbReference>
<evidence type="ECO:0000256" key="2">
    <source>
        <dbReference type="ARBA" id="ARBA00023315"/>
    </source>
</evidence>
<organism evidence="5">
    <name type="scientific">mine drainage metagenome</name>
    <dbReference type="NCBI Taxonomy" id="410659"/>
    <lineage>
        <taxon>unclassified sequences</taxon>
        <taxon>metagenomes</taxon>
        <taxon>ecological metagenomes</taxon>
    </lineage>
</organism>
<dbReference type="AlphaFoldDB" id="T0YVK5"/>
<dbReference type="SUPFAM" id="SSF55729">
    <property type="entry name" value="Acyl-CoA N-acyltransferases (Nat)"/>
    <property type="match status" value="1"/>
</dbReference>
<comment type="caution">
    <text evidence="5">The sequence shown here is derived from an EMBL/GenBank/DDBJ whole genome shotgun (WGS) entry which is preliminary data.</text>
</comment>
<dbReference type="InterPro" id="IPR000182">
    <property type="entry name" value="GNAT_dom"/>
</dbReference>